<name>Q2MG35_MICEC</name>
<dbReference type="InterPro" id="IPR001357">
    <property type="entry name" value="BRCT_dom"/>
</dbReference>
<dbReference type="InterPro" id="IPR036397">
    <property type="entry name" value="RNaseH_sf"/>
</dbReference>
<reference evidence="5" key="1">
    <citation type="submission" date="2004-02" db="EMBL/GenBank/DDBJ databases">
        <title>Cloning and sequencing of the gentamicin biosynthetic gene cluster from Micromonospora echinospora DSM 43036.</title>
        <authorList>
            <person name="Aboshanab K.M.A."/>
            <person name="Schmidt-Beissner H."/>
            <person name="Wehmeier U.F."/>
            <person name="Welzel K."/>
            <person name="Vente A."/>
            <person name="Piepersberg W."/>
        </authorList>
    </citation>
    <scope>NUCLEOTIDE SEQUENCE</scope>
    <source>
        <strain evidence="5">DSM 43036</strain>
    </source>
</reference>
<dbReference type="GO" id="GO:0008408">
    <property type="term" value="F:3'-5' exonuclease activity"/>
    <property type="evidence" value="ECO:0007669"/>
    <property type="project" value="TreeGrafter"/>
</dbReference>
<proteinExistence type="predicted"/>
<feature type="domain" description="Exonuclease" evidence="4">
    <location>
        <begin position="1"/>
        <end position="148"/>
    </location>
</feature>
<protein>
    <submittedName>
        <fullName evidence="5">DNA polymerase III, epsilon subunit</fullName>
    </submittedName>
</protein>
<dbReference type="SUPFAM" id="SSF52113">
    <property type="entry name" value="BRCT domain"/>
    <property type="match status" value="1"/>
</dbReference>
<keyword evidence="1" id="KW-0540">Nuclease</keyword>
<dbReference type="Gene3D" id="3.30.420.10">
    <property type="entry name" value="Ribonuclease H-like superfamily/Ribonuclease H"/>
    <property type="match status" value="1"/>
</dbReference>
<evidence type="ECO:0000259" key="4">
    <source>
        <dbReference type="SMART" id="SM00479"/>
    </source>
</evidence>
<dbReference type="InterPro" id="IPR012337">
    <property type="entry name" value="RNaseH-like_sf"/>
</dbReference>
<dbReference type="Pfam" id="PF00929">
    <property type="entry name" value="RNase_T"/>
    <property type="match status" value="1"/>
</dbReference>
<dbReference type="InterPro" id="IPR036420">
    <property type="entry name" value="BRCT_dom_sf"/>
</dbReference>
<organism evidence="5">
    <name type="scientific">Micromonospora echinospora</name>
    <name type="common">Micromonospora purpurea</name>
    <dbReference type="NCBI Taxonomy" id="1877"/>
    <lineage>
        <taxon>Bacteria</taxon>
        <taxon>Bacillati</taxon>
        <taxon>Actinomycetota</taxon>
        <taxon>Actinomycetes</taxon>
        <taxon>Micromonosporales</taxon>
        <taxon>Micromonosporaceae</taxon>
        <taxon>Micromonospora</taxon>
    </lineage>
</organism>
<evidence type="ECO:0000256" key="2">
    <source>
        <dbReference type="ARBA" id="ARBA00022801"/>
    </source>
</evidence>
<dbReference type="AlphaFoldDB" id="Q2MG35"/>
<dbReference type="CDD" id="cd06127">
    <property type="entry name" value="DEDDh"/>
    <property type="match status" value="1"/>
</dbReference>
<dbReference type="InterPro" id="IPR013520">
    <property type="entry name" value="Ribonucl_H"/>
</dbReference>
<dbReference type="Pfam" id="PF00533">
    <property type="entry name" value="BRCT"/>
    <property type="match status" value="1"/>
</dbReference>
<dbReference type="Gene3D" id="3.40.50.10190">
    <property type="entry name" value="BRCT domain"/>
    <property type="match status" value="1"/>
</dbReference>
<accession>Q2MG35</accession>
<sequence>MEVAVVHLDDQGNLTREWCSLVNPDRDLGPQSVHGISAAEARRAPTFGQLAGQIAELLKDRVVVAHNLSFDARFLTAEFERLGIAVPIDAASGLCTMRLASHFLPAAGRGLRDCRRLLDLPDHQAHSALDDALAAADLMVYYLAAAGASPPWRDLVAEAASWHWPDVPVTTVASVPRNRPGARREHFLKRLVEELPRSREPRADSYLDLLDQALLDHHISESEADALLAIAEELGLWQDDVARLHREYLCGLAAVALDDQILTLAEREDLERVAQLLGLDRGAVDDALTAASNGGMRNCRRESWQLRANDVVVFTGSMEPARDQWEEQARSAGLQVGKSVTRKTRLTVAADPDSMSGKAKQARRYGIPIVHPSGYQRLLADLRDGR</sequence>
<evidence type="ECO:0000256" key="1">
    <source>
        <dbReference type="ARBA" id="ARBA00022722"/>
    </source>
</evidence>
<dbReference type="SUPFAM" id="SSF53098">
    <property type="entry name" value="Ribonuclease H-like"/>
    <property type="match status" value="1"/>
</dbReference>
<evidence type="ECO:0000256" key="3">
    <source>
        <dbReference type="ARBA" id="ARBA00022839"/>
    </source>
</evidence>
<dbReference type="EMBL" id="AJ628149">
    <property type="protein sequence ID" value="CAH05238.1"/>
    <property type="molecule type" value="Genomic_DNA"/>
</dbReference>
<evidence type="ECO:0000313" key="5">
    <source>
        <dbReference type="EMBL" id="CAH05238.1"/>
    </source>
</evidence>
<keyword evidence="2" id="KW-0378">Hydrolase</keyword>
<dbReference type="PANTHER" id="PTHR30231:SF4">
    <property type="entry name" value="PROTEIN NEN2"/>
    <property type="match status" value="1"/>
</dbReference>
<dbReference type="GO" id="GO:0003676">
    <property type="term" value="F:nucleic acid binding"/>
    <property type="evidence" value="ECO:0007669"/>
    <property type="project" value="InterPro"/>
</dbReference>
<dbReference type="GO" id="GO:0005829">
    <property type="term" value="C:cytosol"/>
    <property type="evidence" value="ECO:0007669"/>
    <property type="project" value="TreeGrafter"/>
</dbReference>
<keyword evidence="3" id="KW-0269">Exonuclease</keyword>
<dbReference type="PANTHER" id="PTHR30231">
    <property type="entry name" value="DNA POLYMERASE III SUBUNIT EPSILON"/>
    <property type="match status" value="1"/>
</dbReference>
<dbReference type="SMART" id="SM00479">
    <property type="entry name" value="EXOIII"/>
    <property type="match status" value="1"/>
</dbReference>